<evidence type="ECO:0000256" key="1">
    <source>
        <dbReference type="ARBA" id="ARBA00010272"/>
    </source>
</evidence>
<dbReference type="PANTHER" id="PTHR33777:SF1">
    <property type="entry name" value="UPF0045 PROTEIN ECM15"/>
    <property type="match status" value="1"/>
</dbReference>
<dbReference type="Proteomes" id="UP000326924">
    <property type="component" value="Unassembled WGS sequence"/>
</dbReference>
<dbReference type="AlphaFoldDB" id="A0A5J5EJ49"/>
<dbReference type="FunCoup" id="A0A5J5EJ49">
    <property type="interactions" value="23"/>
</dbReference>
<dbReference type="PANTHER" id="PTHR33777">
    <property type="entry name" value="UPF0045 PROTEIN ECM15"/>
    <property type="match status" value="1"/>
</dbReference>
<dbReference type="InterPro" id="IPR029756">
    <property type="entry name" value="MTH1187/YkoF-like"/>
</dbReference>
<organism evidence="3 4">
    <name type="scientific">Sphaerosporella brunnea</name>
    <dbReference type="NCBI Taxonomy" id="1250544"/>
    <lineage>
        <taxon>Eukaryota</taxon>
        <taxon>Fungi</taxon>
        <taxon>Dikarya</taxon>
        <taxon>Ascomycota</taxon>
        <taxon>Pezizomycotina</taxon>
        <taxon>Pezizomycetes</taxon>
        <taxon>Pezizales</taxon>
        <taxon>Pyronemataceae</taxon>
        <taxon>Sphaerosporella</taxon>
    </lineage>
</organism>
<accession>A0A5J5EJ49</accession>
<keyword evidence="4" id="KW-1185">Reference proteome</keyword>
<name>A0A5J5EJ49_9PEZI</name>
<reference evidence="3 4" key="1">
    <citation type="submission" date="2019-09" db="EMBL/GenBank/DDBJ databases">
        <title>Draft genome of the ectomycorrhizal ascomycete Sphaerosporella brunnea.</title>
        <authorList>
            <consortium name="DOE Joint Genome Institute"/>
            <person name="Benucci G.M."/>
            <person name="Marozzi G."/>
            <person name="Antonielli L."/>
            <person name="Sanchez S."/>
            <person name="Marco P."/>
            <person name="Wang X."/>
            <person name="Falini L.B."/>
            <person name="Barry K."/>
            <person name="Haridas S."/>
            <person name="Lipzen A."/>
            <person name="Labutti K."/>
            <person name="Grigoriev I.V."/>
            <person name="Murat C."/>
            <person name="Martin F."/>
            <person name="Albertini E."/>
            <person name="Donnini D."/>
            <person name="Bonito G."/>
        </authorList>
    </citation>
    <scope>NUCLEOTIDE SEQUENCE [LARGE SCALE GENOMIC DNA]</scope>
    <source>
        <strain evidence="3 4">Sb_GMNB300</strain>
    </source>
</reference>
<dbReference type="InterPro" id="IPR002767">
    <property type="entry name" value="Thiamine_BP"/>
</dbReference>
<gene>
    <name evidence="3" type="ORF">FN846DRAFT_968221</name>
</gene>
<evidence type="ECO:0000313" key="4">
    <source>
        <dbReference type="Proteomes" id="UP000326924"/>
    </source>
</evidence>
<evidence type="ECO:0000259" key="2">
    <source>
        <dbReference type="Pfam" id="PF01910"/>
    </source>
</evidence>
<comment type="similarity">
    <text evidence="1">Belongs to the UPF0045 family.</text>
</comment>
<comment type="caution">
    <text evidence="3">The sequence shown here is derived from an EMBL/GenBank/DDBJ whole genome shotgun (WGS) entry which is preliminary data.</text>
</comment>
<dbReference type="InterPro" id="IPR051614">
    <property type="entry name" value="UPF0045_domain"/>
</dbReference>
<protein>
    <submittedName>
        <fullName evidence="3">YkoF-like protein</fullName>
    </submittedName>
</protein>
<evidence type="ECO:0000313" key="3">
    <source>
        <dbReference type="EMBL" id="KAA8895725.1"/>
    </source>
</evidence>
<dbReference type="NCBIfam" id="TIGR00106">
    <property type="entry name" value="MTH1187 family thiamine-binding protein"/>
    <property type="match status" value="1"/>
</dbReference>
<proteinExistence type="inferred from homology"/>
<dbReference type="InParanoid" id="A0A5J5EJ49"/>
<dbReference type="OrthoDB" id="5587367at2759"/>
<feature type="domain" description="Thiamine-binding protein" evidence="2">
    <location>
        <begin position="17"/>
        <end position="108"/>
    </location>
</feature>
<dbReference type="Gene3D" id="3.30.70.930">
    <property type="match status" value="1"/>
</dbReference>
<dbReference type="Pfam" id="PF01910">
    <property type="entry name" value="Thiamine_BP"/>
    <property type="match status" value="1"/>
</dbReference>
<dbReference type="EMBL" id="VXIS01000247">
    <property type="protein sequence ID" value="KAA8895725.1"/>
    <property type="molecule type" value="Genomic_DNA"/>
</dbReference>
<sequence>MSQIDISTIKTPPQCCADFCLIPMGIDSASVSPFIAQVQTLLKASGLQYSMHANGTTVEGPWDEVMKVIGQAHGMLHDQGTVRVHTDIRVGSRTDKHETARSKVASVEKILSGQ</sequence>
<dbReference type="SUPFAM" id="SSF89957">
    <property type="entry name" value="MTH1187/YkoF-like"/>
    <property type="match status" value="1"/>
</dbReference>
<dbReference type="GO" id="GO:0005829">
    <property type="term" value="C:cytosol"/>
    <property type="evidence" value="ECO:0007669"/>
    <property type="project" value="TreeGrafter"/>
</dbReference>